<name>A0A2U1JDX8_SMIAN</name>
<sequence>MAERKAVNKYYPPEWDPSKGSINTFVGQHPLRDRARKLGLGILIVRFEMPFNIWCGGCKSMIATGIRFNAEKKQIGNYYSTPIWSFRMKCRFCSHWFEIHTDPKNAKYDVIRGATKKDEDFSENSDDGAIFKDSEATKKRKIDDALFNLEHKINEKKKADMQARRIQELLDVNYTRFENHGQANALLRNKFRTEKRIIQEKDSANKKLQEKYSLGFKIDEESTSDKIYAGAIDFKSSEIKKNDAIQLAKFSSLKKRLSSTKNQPGNSTTKDIDFSKNKLFNQALSSSDPFLNPKKHTNLLEKIPLQSFALKNSSKNTTKSHIIVKIEKKPTSSFKHKPGTDLVNTDYGSSSSSPERS</sequence>
<keyword evidence="4" id="KW-1185">Reference proteome</keyword>
<evidence type="ECO:0000256" key="2">
    <source>
        <dbReference type="SAM" id="MobiDB-lite"/>
    </source>
</evidence>
<dbReference type="PANTHER" id="PTHR12111">
    <property type="entry name" value="SPLICING FACTOR YJU2"/>
    <property type="match status" value="1"/>
</dbReference>
<gene>
    <name evidence="3" type="ORF">BB558_000536</name>
</gene>
<accession>A0A2U1JDX8</accession>
<dbReference type="Proteomes" id="UP000245591">
    <property type="component" value="Unassembled WGS sequence"/>
</dbReference>
<dbReference type="GO" id="GO:0071014">
    <property type="term" value="C:post-mRNA release spliceosomal complex"/>
    <property type="evidence" value="ECO:0007669"/>
    <property type="project" value="TreeGrafter"/>
</dbReference>
<comment type="caution">
    <text evidence="3">The sequence shown here is derived from an EMBL/GenBank/DDBJ whole genome shotgun (WGS) entry which is preliminary data.</text>
</comment>
<evidence type="ECO:0008006" key="5">
    <source>
        <dbReference type="Google" id="ProtNLM"/>
    </source>
</evidence>
<dbReference type="GO" id="GO:0000398">
    <property type="term" value="P:mRNA splicing, via spliceosome"/>
    <property type="evidence" value="ECO:0007669"/>
    <property type="project" value="InterPro"/>
</dbReference>
<dbReference type="EMBL" id="MBFU01000022">
    <property type="protein sequence ID" value="PWA03297.1"/>
    <property type="molecule type" value="Genomic_DNA"/>
</dbReference>
<proteinExistence type="inferred from homology"/>
<protein>
    <recommendedName>
        <fullName evidence="5">Splicing factor YJU2</fullName>
    </recommendedName>
</protein>
<dbReference type="InterPro" id="IPR007590">
    <property type="entry name" value="Saf4/Yju2"/>
</dbReference>
<feature type="compositionally biased region" description="Polar residues" evidence="2">
    <location>
        <begin position="342"/>
        <end position="357"/>
    </location>
</feature>
<reference evidence="3 4" key="1">
    <citation type="journal article" date="2018" name="MBio">
        <title>Comparative Genomics Reveals the Core Gene Toolbox for the Fungus-Insect Symbiosis.</title>
        <authorList>
            <person name="Wang Y."/>
            <person name="Stata M."/>
            <person name="Wang W."/>
            <person name="Stajich J.E."/>
            <person name="White M.M."/>
            <person name="Moncalvo J.M."/>
        </authorList>
    </citation>
    <scope>NUCLEOTIDE SEQUENCE [LARGE SCALE GENOMIC DNA]</scope>
    <source>
        <strain evidence="3 4">AUS-126-30</strain>
    </source>
</reference>
<dbReference type="Pfam" id="PF04502">
    <property type="entry name" value="Saf4_Yju2"/>
    <property type="match status" value="1"/>
</dbReference>
<dbReference type="GO" id="GO:0005684">
    <property type="term" value="C:U2-type spliceosomal complex"/>
    <property type="evidence" value="ECO:0007669"/>
    <property type="project" value="TreeGrafter"/>
</dbReference>
<dbReference type="AlphaFoldDB" id="A0A2U1JDX8"/>
<organism evidence="3 4">
    <name type="scientific">Smittium angustum</name>
    <dbReference type="NCBI Taxonomy" id="133377"/>
    <lineage>
        <taxon>Eukaryota</taxon>
        <taxon>Fungi</taxon>
        <taxon>Fungi incertae sedis</taxon>
        <taxon>Zoopagomycota</taxon>
        <taxon>Kickxellomycotina</taxon>
        <taxon>Harpellomycetes</taxon>
        <taxon>Harpellales</taxon>
        <taxon>Legeriomycetaceae</taxon>
        <taxon>Smittium</taxon>
    </lineage>
</organism>
<evidence type="ECO:0000313" key="3">
    <source>
        <dbReference type="EMBL" id="PWA03297.1"/>
    </source>
</evidence>
<evidence type="ECO:0000313" key="4">
    <source>
        <dbReference type="Proteomes" id="UP000245591"/>
    </source>
</evidence>
<comment type="similarity">
    <text evidence="1">Belongs to the CWC16 family.</text>
</comment>
<feature type="region of interest" description="Disordered" evidence="2">
    <location>
        <begin position="329"/>
        <end position="357"/>
    </location>
</feature>
<dbReference type="PANTHER" id="PTHR12111:SF2">
    <property type="entry name" value="SPLICING FACTOR YJU2B-RELATED"/>
    <property type="match status" value="1"/>
</dbReference>
<evidence type="ECO:0000256" key="1">
    <source>
        <dbReference type="ARBA" id="ARBA00005595"/>
    </source>
</evidence>